<proteinExistence type="predicted"/>
<dbReference type="AlphaFoldDB" id="A0AAN8ENL0"/>
<dbReference type="SUPFAM" id="SSF46458">
    <property type="entry name" value="Globin-like"/>
    <property type="match status" value="1"/>
</dbReference>
<organism evidence="2 3">
    <name type="scientific">Trichostrongylus colubriformis</name>
    <name type="common">Black scour worm</name>
    <dbReference type="NCBI Taxonomy" id="6319"/>
    <lineage>
        <taxon>Eukaryota</taxon>
        <taxon>Metazoa</taxon>
        <taxon>Ecdysozoa</taxon>
        <taxon>Nematoda</taxon>
        <taxon>Chromadorea</taxon>
        <taxon>Rhabditida</taxon>
        <taxon>Rhabditina</taxon>
        <taxon>Rhabditomorpha</taxon>
        <taxon>Strongyloidea</taxon>
        <taxon>Trichostrongylidae</taxon>
        <taxon>Trichostrongylus</taxon>
    </lineage>
</organism>
<dbReference type="InterPro" id="IPR012292">
    <property type="entry name" value="Globin/Proto"/>
</dbReference>
<name>A0AAN8ENL0_TRICO</name>
<keyword evidence="3" id="KW-1185">Reference proteome</keyword>
<dbReference type="Gene3D" id="1.10.490.10">
    <property type="entry name" value="Globins"/>
    <property type="match status" value="1"/>
</dbReference>
<dbReference type="GO" id="GO:0020037">
    <property type="term" value="F:heme binding"/>
    <property type="evidence" value="ECO:0007669"/>
    <property type="project" value="InterPro"/>
</dbReference>
<accession>A0AAN8ENL0</accession>
<dbReference type="PROSITE" id="PS01033">
    <property type="entry name" value="GLOBIN"/>
    <property type="match status" value="1"/>
</dbReference>
<evidence type="ECO:0000259" key="1">
    <source>
        <dbReference type="PROSITE" id="PS01033"/>
    </source>
</evidence>
<dbReference type="Proteomes" id="UP001331761">
    <property type="component" value="Unassembled WGS sequence"/>
</dbReference>
<comment type="caution">
    <text evidence="2">The sequence shown here is derived from an EMBL/GenBank/DDBJ whole genome shotgun (WGS) entry which is preliminary data.</text>
</comment>
<evidence type="ECO:0000313" key="3">
    <source>
        <dbReference type="Proteomes" id="UP001331761"/>
    </source>
</evidence>
<gene>
    <name evidence="2" type="ORF">GCK32_009386</name>
</gene>
<dbReference type="GO" id="GO:0019825">
    <property type="term" value="F:oxygen binding"/>
    <property type="evidence" value="ECO:0007669"/>
    <property type="project" value="InterPro"/>
</dbReference>
<dbReference type="EMBL" id="WIXE01024959">
    <property type="protein sequence ID" value="KAK5965141.1"/>
    <property type="molecule type" value="Genomic_DNA"/>
</dbReference>
<feature type="domain" description="Globin" evidence="1">
    <location>
        <begin position="21"/>
        <end position="196"/>
    </location>
</feature>
<reference evidence="2 3" key="1">
    <citation type="submission" date="2019-10" db="EMBL/GenBank/DDBJ databases">
        <title>Assembly and Annotation for the nematode Trichostrongylus colubriformis.</title>
        <authorList>
            <person name="Martin J."/>
        </authorList>
    </citation>
    <scope>NUCLEOTIDE SEQUENCE [LARGE SCALE GENOMIC DNA]</scope>
    <source>
        <strain evidence="2">G859</strain>
        <tissue evidence="2">Whole worm</tissue>
    </source>
</reference>
<dbReference type="InterPro" id="IPR000971">
    <property type="entry name" value="Globin"/>
</dbReference>
<protein>
    <submittedName>
        <fullName evidence="2">GLOBIN domain-containing protein</fullName>
    </submittedName>
</protein>
<sequence length="215" mass="24199">MISSIVNKLLSCGTDSESASELSEQEIAAVKDAWTRARNSDIGVKILSALIEKKPNFAAYYGFKSAVLSAELRAEPLFIAQANRIQNFLETTVSSLGISPDDVIHKASYHIGQIHYYKGVNFGADNWLVFKKTTIEQVMAAQKKASMFRNGSNKEFNFTENNFDSVQNGNQRHYQALVGWNKLMSMVIREMKRGFLEEARRNCGDEKKCQNNVTQ</sequence>
<evidence type="ECO:0000313" key="2">
    <source>
        <dbReference type="EMBL" id="KAK5965141.1"/>
    </source>
</evidence>
<dbReference type="InterPro" id="IPR009050">
    <property type="entry name" value="Globin-like_sf"/>
</dbReference>